<proteinExistence type="predicted"/>
<accession>A0A1A7ZG43</accession>
<sequence>MFYKFPKCALFSLQPMLDVIMYRLAFARFLFKKFLFYFIAVIPSLCCMTKETGRFNIKLTILFSQWSTRLLTLPPARITRYFNMDLNLSHHTGEHTCDSESQQSGSHEHNRTPPLMLNQAATHSAANVQARCRNVPWTN</sequence>
<name>A0A1A7ZG43_NOTFU</name>
<keyword evidence="2" id="KW-0812">Transmembrane</keyword>
<keyword evidence="2" id="KW-1133">Transmembrane helix</keyword>
<feature type="non-terminal residue" evidence="3">
    <location>
        <position position="139"/>
    </location>
</feature>
<protein>
    <submittedName>
        <fullName evidence="3">Uncharacterized protein</fullName>
    </submittedName>
</protein>
<reference evidence="3" key="1">
    <citation type="submission" date="2016-05" db="EMBL/GenBank/DDBJ databases">
        <authorList>
            <person name="Lavstsen T."/>
            <person name="Jespersen J.S."/>
        </authorList>
    </citation>
    <scope>NUCLEOTIDE SEQUENCE</scope>
    <source>
        <tissue evidence="3">Brain</tissue>
    </source>
</reference>
<evidence type="ECO:0000313" key="3">
    <source>
        <dbReference type="EMBL" id="SBP41614.1"/>
    </source>
</evidence>
<gene>
    <name evidence="3" type="primary">Nfu_g_1_019266</name>
</gene>
<reference evidence="3" key="2">
    <citation type="submission" date="2016-06" db="EMBL/GenBank/DDBJ databases">
        <title>The genome of a short-lived fish provides insights into sex chromosome evolution and the genetic control of aging.</title>
        <authorList>
            <person name="Reichwald K."/>
            <person name="Felder M."/>
            <person name="Petzold A."/>
            <person name="Koch P."/>
            <person name="Groth M."/>
            <person name="Platzer M."/>
        </authorList>
    </citation>
    <scope>NUCLEOTIDE SEQUENCE</scope>
    <source>
        <tissue evidence="3">Brain</tissue>
    </source>
</reference>
<keyword evidence="2" id="KW-0472">Membrane</keyword>
<dbReference type="EMBL" id="HADY01003129">
    <property type="protein sequence ID" value="SBP41614.1"/>
    <property type="molecule type" value="Transcribed_RNA"/>
</dbReference>
<feature type="transmembrane region" description="Helical" evidence="2">
    <location>
        <begin position="20"/>
        <end position="48"/>
    </location>
</feature>
<organism evidence="3">
    <name type="scientific">Nothobranchius furzeri</name>
    <name type="common">Turquoise killifish</name>
    <dbReference type="NCBI Taxonomy" id="105023"/>
    <lineage>
        <taxon>Eukaryota</taxon>
        <taxon>Metazoa</taxon>
        <taxon>Chordata</taxon>
        <taxon>Craniata</taxon>
        <taxon>Vertebrata</taxon>
        <taxon>Euteleostomi</taxon>
        <taxon>Actinopterygii</taxon>
        <taxon>Neopterygii</taxon>
        <taxon>Teleostei</taxon>
        <taxon>Neoteleostei</taxon>
        <taxon>Acanthomorphata</taxon>
        <taxon>Ovalentaria</taxon>
        <taxon>Atherinomorphae</taxon>
        <taxon>Cyprinodontiformes</taxon>
        <taxon>Nothobranchiidae</taxon>
        <taxon>Nothobranchius</taxon>
    </lineage>
</organism>
<dbReference type="AlphaFoldDB" id="A0A1A7ZG43"/>
<evidence type="ECO:0000256" key="1">
    <source>
        <dbReference type="SAM" id="MobiDB-lite"/>
    </source>
</evidence>
<evidence type="ECO:0000256" key="2">
    <source>
        <dbReference type="SAM" id="Phobius"/>
    </source>
</evidence>
<feature type="region of interest" description="Disordered" evidence="1">
    <location>
        <begin position="93"/>
        <end position="113"/>
    </location>
</feature>